<reference evidence="2 3" key="3">
    <citation type="journal article" date="2010" name="BMC Genomics">
        <title>Transcriptome sequencing and comparative analysis of cucumber flowers with different sex types.</title>
        <authorList>
            <person name="Guo S."/>
            <person name="Zheng Y."/>
            <person name="Joung J.G."/>
            <person name="Liu S."/>
            <person name="Zhang Z."/>
            <person name="Crasta O.R."/>
            <person name="Sobral B.W."/>
            <person name="Xu Y."/>
            <person name="Huang S."/>
            <person name="Fei Z."/>
        </authorList>
    </citation>
    <scope>NUCLEOTIDE SEQUENCE [LARGE SCALE GENOMIC DNA]</scope>
    <source>
        <strain evidence="3">cv. 9930</strain>
    </source>
</reference>
<dbReference type="PANTHER" id="PTHR38221:SF1">
    <property type="entry name" value="OVULE PROTEIN"/>
    <property type="match status" value="1"/>
</dbReference>
<feature type="region of interest" description="Disordered" evidence="1">
    <location>
        <begin position="45"/>
        <end position="69"/>
    </location>
</feature>
<dbReference type="Proteomes" id="UP000029981">
    <property type="component" value="Chromosome 1"/>
</dbReference>
<organism evidence="2 3">
    <name type="scientific">Cucumis sativus</name>
    <name type="common">Cucumber</name>
    <dbReference type="NCBI Taxonomy" id="3659"/>
    <lineage>
        <taxon>Eukaryota</taxon>
        <taxon>Viridiplantae</taxon>
        <taxon>Streptophyta</taxon>
        <taxon>Embryophyta</taxon>
        <taxon>Tracheophyta</taxon>
        <taxon>Spermatophyta</taxon>
        <taxon>Magnoliopsida</taxon>
        <taxon>eudicotyledons</taxon>
        <taxon>Gunneridae</taxon>
        <taxon>Pentapetalae</taxon>
        <taxon>rosids</taxon>
        <taxon>fabids</taxon>
        <taxon>Cucurbitales</taxon>
        <taxon>Cucurbitaceae</taxon>
        <taxon>Benincaseae</taxon>
        <taxon>Cucumis</taxon>
    </lineage>
</organism>
<dbReference type="PANTHER" id="PTHR38221">
    <property type="entry name" value="BNAA04G14260D PROTEIN"/>
    <property type="match status" value="1"/>
</dbReference>
<dbReference type="Gramene" id="KGN64129">
    <property type="protein sequence ID" value="KGN64129"/>
    <property type="gene ID" value="Csa_1G042410"/>
</dbReference>
<gene>
    <name evidence="2" type="ORF">Csa_1G042410</name>
</gene>
<accession>A0A0A0LT00</accession>
<protein>
    <submittedName>
        <fullName evidence="2">Uncharacterized protein</fullName>
    </submittedName>
</protein>
<evidence type="ECO:0000313" key="2">
    <source>
        <dbReference type="EMBL" id="KGN64129.1"/>
    </source>
</evidence>
<sequence length="329" mass="35437">MDGHVYDPFDSLAKLCLISHSQEDILRHCSFAGAPNSLDASRFPPSQFLHPYPTPVSTASPPESLEQREQLISPDACQPPPEQSGGRRPVVVDDPSVQDAAAAVGGGCVSNVPTGVDLGKNDELGFLEVQSTRQTDGIEIIGVRRSKVSESGTDGEAESASKRLKLSNEALGKDSSVPFVGLLIEKSVPVGEESGKIDDGKVSNGEETHCNKNKQNLTEKKVENSQPEVPGEYDGVMNRDAGRETLISILNGLISKEKNDDATSSGESGSGNSIIMEILKILSQVERSDEDEKLADMNLIEVAMSRGMTFPRPCWWPEEYGSNGLEKKK</sequence>
<proteinExistence type="predicted"/>
<evidence type="ECO:0000256" key="1">
    <source>
        <dbReference type="SAM" id="MobiDB-lite"/>
    </source>
</evidence>
<reference evidence="2 3" key="1">
    <citation type="journal article" date="2009" name="Nat. Genet.">
        <title>The genome of the cucumber, Cucumis sativus L.</title>
        <authorList>
            <person name="Huang S."/>
            <person name="Li R."/>
            <person name="Zhang Z."/>
            <person name="Li L."/>
            <person name="Gu X."/>
            <person name="Fan W."/>
            <person name="Lucas W.J."/>
            <person name="Wang X."/>
            <person name="Xie B."/>
            <person name="Ni P."/>
            <person name="Ren Y."/>
            <person name="Zhu H."/>
            <person name="Li J."/>
            <person name="Lin K."/>
            <person name="Jin W."/>
            <person name="Fei Z."/>
            <person name="Li G."/>
            <person name="Staub J."/>
            <person name="Kilian A."/>
            <person name="van der Vossen E.A."/>
            <person name="Wu Y."/>
            <person name="Guo J."/>
            <person name="He J."/>
            <person name="Jia Z."/>
            <person name="Ren Y."/>
            <person name="Tian G."/>
            <person name="Lu Y."/>
            <person name="Ruan J."/>
            <person name="Qian W."/>
            <person name="Wang M."/>
            <person name="Huang Q."/>
            <person name="Li B."/>
            <person name="Xuan Z."/>
            <person name="Cao J."/>
            <person name="Asan"/>
            <person name="Wu Z."/>
            <person name="Zhang J."/>
            <person name="Cai Q."/>
            <person name="Bai Y."/>
            <person name="Zhao B."/>
            <person name="Han Y."/>
            <person name="Li Y."/>
            <person name="Li X."/>
            <person name="Wang S."/>
            <person name="Shi Q."/>
            <person name="Liu S."/>
            <person name="Cho W.K."/>
            <person name="Kim J.Y."/>
            <person name="Xu Y."/>
            <person name="Heller-Uszynska K."/>
            <person name="Miao H."/>
            <person name="Cheng Z."/>
            <person name="Zhang S."/>
            <person name="Wu J."/>
            <person name="Yang Y."/>
            <person name="Kang H."/>
            <person name="Li M."/>
            <person name="Liang H."/>
            <person name="Ren X."/>
            <person name="Shi Z."/>
            <person name="Wen M."/>
            <person name="Jian M."/>
            <person name="Yang H."/>
            <person name="Zhang G."/>
            <person name="Yang Z."/>
            <person name="Chen R."/>
            <person name="Liu S."/>
            <person name="Li J."/>
            <person name="Ma L."/>
            <person name="Liu H."/>
            <person name="Zhou Y."/>
            <person name="Zhao J."/>
            <person name="Fang X."/>
            <person name="Li G."/>
            <person name="Fang L."/>
            <person name="Li Y."/>
            <person name="Liu D."/>
            <person name="Zheng H."/>
            <person name="Zhang Y."/>
            <person name="Qin N."/>
            <person name="Li Z."/>
            <person name="Yang G."/>
            <person name="Yang S."/>
            <person name="Bolund L."/>
            <person name="Kristiansen K."/>
            <person name="Zheng H."/>
            <person name="Li S."/>
            <person name="Zhang X."/>
            <person name="Yang H."/>
            <person name="Wang J."/>
            <person name="Sun R."/>
            <person name="Zhang B."/>
            <person name="Jiang S."/>
            <person name="Wang J."/>
            <person name="Du Y."/>
            <person name="Li S."/>
        </authorList>
    </citation>
    <scope>NUCLEOTIDE SEQUENCE [LARGE SCALE GENOMIC DNA]</scope>
    <source>
        <strain evidence="3">cv. 9930</strain>
    </source>
</reference>
<name>A0A0A0LT00_CUCSA</name>
<dbReference type="OMA" id="WAFILEL"/>
<reference evidence="2 3" key="4">
    <citation type="journal article" date="2011" name="BMC Genomics">
        <title>RNA-Seq improves annotation of protein-coding genes in the cucumber genome.</title>
        <authorList>
            <person name="Li Z."/>
            <person name="Zhang Z."/>
            <person name="Yan P."/>
            <person name="Huang S."/>
            <person name="Fei Z."/>
            <person name="Lin K."/>
        </authorList>
    </citation>
    <scope>NUCLEOTIDE SEQUENCE [LARGE SCALE GENOMIC DNA]</scope>
    <source>
        <strain evidence="3">cv. 9930</strain>
    </source>
</reference>
<dbReference type="EMBL" id="CM002922">
    <property type="protein sequence ID" value="KGN64129.1"/>
    <property type="molecule type" value="Genomic_DNA"/>
</dbReference>
<keyword evidence="3" id="KW-1185">Reference proteome</keyword>
<dbReference type="AlphaFoldDB" id="A0A0A0LT00"/>
<reference evidence="2 3" key="2">
    <citation type="journal article" date="2009" name="PLoS ONE">
        <title>An integrated genetic and cytogenetic map of the cucumber genome.</title>
        <authorList>
            <person name="Ren Y."/>
            <person name="Zhang Z."/>
            <person name="Liu J."/>
            <person name="Staub J.E."/>
            <person name="Han Y."/>
            <person name="Cheng Z."/>
            <person name="Li X."/>
            <person name="Lu J."/>
            <person name="Miao H."/>
            <person name="Kang H."/>
            <person name="Xie B."/>
            <person name="Gu X."/>
            <person name="Wang X."/>
            <person name="Du Y."/>
            <person name="Jin W."/>
            <person name="Huang S."/>
        </authorList>
    </citation>
    <scope>NUCLEOTIDE SEQUENCE [LARGE SCALE GENOMIC DNA]</scope>
    <source>
        <strain evidence="3">cv. 9930</strain>
    </source>
</reference>
<evidence type="ECO:0000313" key="3">
    <source>
        <dbReference type="Proteomes" id="UP000029981"/>
    </source>
</evidence>